<dbReference type="STRING" id="108003.B1C78_05975"/>
<reference evidence="1 2" key="1">
    <citation type="submission" date="2017-02" db="EMBL/GenBank/DDBJ databases">
        <title>Genomic diversity within the haloalkaliphilic genus Thioalkalivibrio.</title>
        <authorList>
            <person name="Ahn A.-C."/>
            <person name="Meier-Kolthoff J."/>
            <person name="Overmars L."/>
            <person name="Richter M."/>
            <person name="Woyke T."/>
            <person name="Sorokin D.Y."/>
            <person name="Muyzer G."/>
        </authorList>
    </citation>
    <scope>NUCLEOTIDE SEQUENCE [LARGE SCALE GENOMIC DNA]</scope>
    <source>
        <strain evidence="1 2">ALJD</strain>
    </source>
</reference>
<evidence type="ECO:0000313" key="2">
    <source>
        <dbReference type="Proteomes" id="UP000189462"/>
    </source>
</evidence>
<proteinExistence type="predicted"/>
<dbReference type="EMBL" id="MVBK01000035">
    <property type="protein sequence ID" value="OOG25719.1"/>
    <property type="molecule type" value="Genomic_DNA"/>
</dbReference>
<gene>
    <name evidence="1" type="ORF">B1C78_05975</name>
</gene>
<protein>
    <submittedName>
        <fullName evidence="1">Uncharacterized protein</fullName>
    </submittedName>
</protein>
<dbReference type="Proteomes" id="UP000189462">
    <property type="component" value="Unassembled WGS sequence"/>
</dbReference>
<keyword evidence="2" id="KW-1185">Reference proteome</keyword>
<evidence type="ECO:0000313" key="1">
    <source>
        <dbReference type="EMBL" id="OOG25719.1"/>
    </source>
</evidence>
<sequence>MAGLLWTLTADDPWDWVLPERVGVAIGEEVYLVPERQLARLSATRPEWLTDAESRALDRMEAAVHDELDGLFVGVHDRVPGFVDWYYSVPGATLRLVAAMPNPFWRNRTEFITTAIGSRLFPEDTWETDLEAVDRALGEAYRRELAALEAQWLAWLARELASYRQDHPLSPDRETVDFNRRLQAHLAQLPHNDHIGIQAAAGLGGGALLARAAIGRVNARAASARAATRLSSRGTAGASAAACGLTGPLAVGCGVLVFSGVILGTEWALLRMDEALHRDELEAALHRSVDALHESMLNEYGEPLLALFRASLTDLNASVQGSLRPIDRIRAASPATPEPVPGD</sequence>
<accession>A0A1V3NKR5</accession>
<dbReference type="AlphaFoldDB" id="A0A1V3NKR5"/>
<name>A0A1V3NKR5_9GAMM</name>
<organism evidence="1 2">
    <name type="scientific">Thioalkalivibrio denitrificans</name>
    <dbReference type="NCBI Taxonomy" id="108003"/>
    <lineage>
        <taxon>Bacteria</taxon>
        <taxon>Pseudomonadati</taxon>
        <taxon>Pseudomonadota</taxon>
        <taxon>Gammaproteobacteria</taxon>
        <taxon>Chromatiales</taxon>
        <taxon>Ectothiorhodospiraceae</taxon>
        <taxon>Thioalkalivibrio</taxon>
    </lineage>
</organism>
<comment type="caution">
    <text evidence="1">The sequence shown here is derived from an EMBL/GenBank/DDBJ whole genome shotgun (WGS) entry which is preliminary data.</text>
</comment>
<dbReference type="OrthoDB" id="3199629at2"/>